<dbReference type="EMBL" id="CP053892">
    <property type="protein sequence ID" value="QKG23425.1"/>
    <property type="molecule type" value="Genomic_DNA"/>
</dbReference>
<dbReference type="AlphaFoldDB" id="A0A7D4A622"/>
<dbReference type="RefSeq" id="WP_173097388.1">
    <property type="nucleotide sequence ID" value="NZ_CP053892.1"/>
</dbReference>
<gene>
    <name evidence="2" type="ORF">ACTIVE_5068</name>
</gene>
<dbReference type="Proteomes" id="UP000501240">
    <property type="component" value="Chromosome"/>
</dbReference>
<reference evidence="2 3" key="1">
    <citation type="submission" date="2020-05" db="EMBL/GenBank/DDBJ databases">
        <title>Actinomadura verrucosospora NRRL-B18236 (PFL_A860) Genome sequencing and assembly.</title>
        <authorList>
            <person name="Samborskyy M."/>
        </authorList>
    </citation>
    <scope>NUCLEOTIDE SEQUENCE [LARGE SCALE GENOMIC DNA]</scope>
    <source>
        <strain evidence="2 3">NRRL:B18236</strain>
    </source>
</reference>
<organism evidence="2 3">
    <name type="scientific">Actinomadura verrucosospora</name>
    <dbReference type="NCBI Taxonomy" id="46165"/>
    <lineage>
        <taxon>Bacteria</taxon>
        <taxon>Bacillati</taxon>
        <taxon>Actinomycetota</taxon>
        <taxon>Actinomycetes</taxon>
        <taxon>Streptosporangiales</taxon>
        <taxon>Thermomonosporaceae</taxon>
        <taxon>Actinomadura</taxon>
    </lineage>
</organism>
<accession>A0A7D4A622</accession>
<keyword evidence="3" id="KW-1185">Reference proteome</keyword>
<evidence type="ECO:0000256" key="1">
    <source>
        <dbReference type="SAM" id="MobiDB-lite"/>
    </source>
</evidence>
<feature type="region of interest" description="Disordered" evidence="1">
    <location>
        <begin position="1"/>
        <end position="103"/>
    </location>
</feature>
<name>A0A7D4A622_ACTVE</name>
<protein>
    <submittedName>
        <fullName evidence="2">Uncharacterized protein</fullName>
    </submittedName>
</protein>
<proteinExistence type="predicted"/>
<evidence type="ECO:0000313" key="2">
    <source>
        <dbReference type="EMBL" id="QKG23425.1"/>
    </source>
</evidence>
<sequence>MEGADLRVGVDGVEEGGGLLGGGGEEEGALAGGLEVTDEGADGLGLVRGADEPDGVGRFEGAGSDEEAGEGLPVAGDVTGAEGVEGGDLGRPADRVAGEPRLEPLVPVGQRRVGGLDEVAAAPRDLFDAEGRGLLGGRLGERQRLQVGAGVEAGLRRTVRLVGFR</sequence>
<evidence type="ECO:0000313" key="3">
    <source>
        <dbReference type="Proteomes" id="UP000501240"/>
    </source>
</evidence>
<feature type="compositionally biased region" description="Basic and acidic residues" evidence="1">
    <location>
        <begin position="91"/>
        <end position="102"/>
    </location>
</feature>